<dbReference type="AlphaFoldDB" id="A0A6G1HJ37"/>
<proteinExistence type="predicted"/>
<evidence type="ECO:0000313" key="1">
    <source>
        <dbReference type="EMBL" id="KAF2395857.1"/>
    </source>
</evidence>
<organism evidence="1 2">
    <name type="scientific">Trichodelitschia bisporula</name>
    <dbReference type="NCBI Taxonomy" id="703511"/>
    <lineage>
        <taxon>Eukaryota</taxon>
        <taxon>Fungi</taxon>
        <taxon>Dikarya</taxon>
        <taxon>Ascomycota</taxon>
        <taxon>Pezizomycotina</taxon>
        <taxon>Dothideomycetes</taxon>
        <taxon>Dothideomycetes incertae sedis</taxon>
        <taxon>Phaeotrichales</taxon>
        <taxon>Phaeotrichaceae</taxon>
        <taxon>Trichodelitschia</taxon>
    </lineage>
</organism>
<gene>
    <name evidence="1" type="ORF">EJ06DRAFT_534543</name>
</gene>
<evidence type="ECO:0000313" key="2">
    <source>
        <dbReference type="Proteomes" id="UP000799640"/>
    </source>
</evidence>
<name>A0A6G1HJ37_9PEZI</name>
<keyword evidence="2" id="KW-1185">Reference proteome</keyword>
<accession>A0A6G1HJ37</accession>
<dbReference type="Proteomes" id="UP000799640">
    <property type="component" value="Unassembled WGS sequence"/>
</dbReference>
<dbReference type="EMBL" id="ML996710">
    <property type="protein sequence ID" value="KAF2395857.1"/>
    <property type="molecule type" value="Genomic_DNA"/>
</dbReference>
<reference evidence="1" key="1">
    <citation type="journal article" date="2020" name="Stud. Mycol.">
        <title>101 Dothideomycetes genomes: a test case for predicting lifestyles and emergence of pathogens.</title>
        <authorList>
            <person name="Haridas S."/>
            <person name="Albert R."/>
            <person name="Binder M."/>
            <person name="Bloem J."/>
            <person name="Labutti K."/>
            <person name="Salamov A."/>
            <person name="Andreopoulos B."/>
            <person name="Baker S."/>
            <person name="Barry K."/>
            <person name="Bills G."/>
            <person name="Bluhm B."/>
            <person name="Cannon C."/>
            <person name="Castanera R."/>
            <person name="Culley D."/>
            <person name="Daum C."/>
            <person name="Ezra D."/>
            <person name="Gonzalez J."/>
            <person name="Henrissat B."/>
            <person name="Kuo A."/>
            <person name="Liang C."/>
            <person name="Lipzen A."/>
            <person name="Lutzoni F."/>
            <person name="Magnuson J."/>
            <person name="Mondo S."/>
            <person name="Nolan M."/>
            <person name="Ohm R."/>
            <person name="Pangilinan J."/>
            <person name="Park H.-J."/>
            <person name="Ramirez L."/>
            <person name="Alfaro M."/>
            <person name="Sun H."/>
            <person name="Tritt A."/>
            <person name="Yoshinaga Y."/>
            <person name="Zwiers L.-H."/>
            <person name="Turgeon B."/>
            <person name="Goodwin S."/>
            <person name="Spatafora J."/>
            <person name="Crous P."/>
            <person name="Grigoriev I."/>
        </authorList>
    </citation>
    <scope>NUCLEOTIDE SEQUENCE</scope>
    <source>
        <strain evidence="1">CBS 262.69</strain>
    </source>
</reference>
<protein>
    <submittedName>
        <fullName evidence="1">Uncharacterized protein</fullName>
    </submittedName>
</protein>
<sequence length="69" mass="7733">MKRPMHMQMLKAEQLNIPPQNRRFIDVSVTSVSILTAASNSSNVSRRKQTFTFALPFSRIISAVLSVAL</sequence>